<evidence type="ECO:0000259" key="7">
    <source>
        <dbReference type="Pfam" id="PF00135"/>
    </source>
</evidence>
<evidence type="ECO:0000313" key="8">
    <source>
        <dbReference type="EMBL" id="CAB3250931.1"/>
    </source>
</evidence>
<dbReference type="InterPro" id="IPR029058">
    <property type="entry name" value="AB_hydrolase_fold"/>
</dbReference>
<dbReference type="EC" id="3.1.1.-" evidence="6"/>
<evidence type="ECO:0000256" key="3">
    <source>
        <dbReference type="ARBA" id="ARBA00022801"/>
    </source>
</evidence>
<dbReference type="InterPro" id="IPR002018">
    <property type="entry name" value="CarbesteraseB"/>
</dbReference>
<feature type="domain" description="Carboxylesterase type B" evidence="7">
    <location>
        <begin position="8"/>
        <end position="518"/>
    </location>
</feature>
<protein>
    <recommendedName>
        <fullName evidence="6">Carboxylic ester hydrolase</fullName>
        <ecNumber evidence="6">3.1.1.-</ecNumber>
    </recommendedName>
</protein>
<dbReference type="PROSITE" id="PS00122">
    <property type="entry name" value="CARBOXYLESTERASE_B_1"/>
    <property type="match status" value="1"/>
</dbReference>
<sequence length="536" mass="59956">MNLVDQPAPQVKIEQGILSGKISGDGSFFEYLGIPYATTNSSLRFKAPLPPPSWQGIYKAVDEIYQCPQLSTVFGVVGSEDCLKINVYVPAKAKKPLPVMVYIHGGGFTIGNGGKLLYAPDFLIKHDVILVTFNYRLGALGFLCLGIKEAPGNAGIKDQIAALKWIKKNIAAFGGDPNNITIFGQSAGATSASLLLASETTDGLFHKAIIQSGTSTSSWAINRQPLWVASLIAKDLGYDTKNPEELYQILSKTSYQSLIKSKPRKPLGMYFDTQMLHYPCVEQKIEGEDAVITDFPFNIFENDPIKNIPVIYGTTSKEGIFLLPDDTKESLAARDARYMFASDLQFPSEEEAANVSQMAREYYFGDKKVSFDVHDIVADLNTELYFEVPAILESQTLANNSKAKVYNYYFNYAGGRNILKSIVGLFGFKTEKGAIHGDELMYLFKGIIWPFPINEKDQAVVNLMSKLWTNFAKYSEPTPNGDLPIKWEPSTKESTRFLYIEDNLRMGSFPNLEAYHLWKNIYEKYRKKNKPNDFTE</sequence>
<dbReference type="SUPFAM" id="SSF53474">
    <property type="entry name" value="alpha/beta-Hydrolases"/>
    <property type="match status" value="1"/>
</dbReference>
<gene>
    <name evidence="8" type="ORF">APLA_LOCUS12806</name>
</gene>
<keyword evidence="4" id="KW-1015">Disulfide bond</keyword>
<dbReference type="PANTHER" id="PTHR43142">
    <property type="entry name" value="CARBOXYLIC ESTER HYDROLASE"/>
    <property type="match status" value="1"/>
</dbReference>
<evidence type="ECO:0000256" key="1">
    <source>
        <dbReference type="ARBA" id="ARBA00005964"/>
    </source>
</evidence>
<proteinExistence type="inferred from homology"/>
<comment type="caution">
    <text evidence="8">The sequence shown here is derived from an EMBL/GenBank/DDBJ whole genome shotgun (WGS) entry which is preliminary data.</text>
</comment>
<evidence type="ECO:0000256" key="4">
    <source>
        <dbReference type="ARBA" id="ARBA00023157"/>
    </source>
</evidence>
<evidence type="ECO:0000313" key="9">
    <source>
        <dbReference type="Proteomes" id="UP000494106"/>
    </source>
</evidence>
<dbReference type="EMBL" id="CADEBC010000541">
    <property type="protein sequence ID" value="CAB3250931.1"/>
    <property type="molecule type" value="Genomic_DNA"/>
</dbReference>
<accession>A0A8S1AZ75</accession>
<dbReference type="Gene3D" id="3.40.50.1820">
    <property type="entry name" value="alpha/beta hydrolase"/>
    <property type="match status" value="1"/>
</dbReference>
<dbReference type="Pfam" id="PF00135">
    <property type="entry name" value="COesterase"/>
    <property type="match status" value="1"/>
</dbReference>
<dbReference type="Proteomes" id="UP000494106">
    <property type="component" value="Unassembled WGS sequence"/>
</dbReference>
<comment type="similarity">
    <text evidence="1 6">Belongs to the type-B carboxylesterase/lipase family.</text>
</comment>
<keyword evidence="2" id="KW-0719">Serine esterase</keyword>
<keyword evidence="3 6" id="KW-0378">Hydrolase</keyword>
<organism evidence="8 9">
    <name type="scientific">Arctia plantaginis</name>
    <name type="common">Wood tiger moth</name>
    <name type="synonym">Phalaena plantaginis</name>
    <dbReference type="NCBI Taxonomy" id="874455"/>
    <lineage>
        <taxon>Eukaryota</taxon>
        <taxon>Metazoa</taxon>
        <taxon>Ecdysozoa</taxon>
        <taxon>Arthropoda</taxon>
        <taxon>Hexapoda</taxon>
        <taxon>Insecta</taxon>
        <taxon>Pterygota</taxon>
        <taxon>Neoptera</taxon>
        <taxon>Endopterygota</taxon>
        <taxon>Lepidoptera</taxon>
        <taxon>Glossata</taxon>
        <taxon>Ditrysia</taxon>
        <taxon>Noctuoidea</taxon>
        <taxon>Erebidae</taxon>
        <taxon>Arctiinae</taxon>
        <taxon>Arctia</taxon>
    </lineage>
</organism>
<name>A0A8S1AZ75_ARCPL</name>
<dbReference type="GO" id="GO:0052689">
    <property type="term" value="F:carboxylic ester hydrolase activity"/>
    <property type="evidence" value="ECO:0007669"/>
    <property type="project" value="UniProtKB-KW"/>
</dbReference>
<dbReference type="PANTHER" id="PTHR43142:SF1">
    <property type="entry name" value="CARBOXYLIC ESTER HYDROLASE"/>
    <property type="match status" value="1"/>
</dbReference>
<dbReference type="AlphaFoldDB" id="A0A8S1AZ75"/>
<evidence type="ECO:0000256" key="2">
    <source>
        <dbReference type="ARBA" id="ARBA00022487"/>
    </source>
</evidence>
<evidence type="ECO:0000256" key="5">
    <source>
        <dbReference type="ARBA" id="ARBA00023180"/>
    </source>
</evidence>
<reference evidence="8 9" key="1">
    <citation type="submission" date="2020-04" db="EMBL/GenBank/DDBJ databases">
        <authorList>
            <person name="Wallbank WR R."/>
            <person name="Pardo Diaz C."/>
            <person name="Kozak K."/>
            <person name="Martin S."/>
            <person name="Jiggins C."/>
            <person name="Moest M."/>
            <person name="Warren A I."/>
            <person name="Byers J.R.P. K."/>
            <person name="Montejo-Kovacevich G."/>
            <person name="Yen C E."/>
        </authorList>
    </citation>
    <scope>NUCLEOTIDE SEQUENCE [LARGE SCALE GENOMIC DNA]</scope>
</reference>
<dbReference type="OrthoDB" id="19653at2759"/>
<dbReference type="InterPro" id="IPR019826">
    <property type="entry name" value="Carboxylesterase_B_AS"/>
</dbReference>
<keyword evidence="9" id="KW-1185">Reference proteome</keyword>
<evidence type="ECO:0000256" key="6">
    <source>
        <dbReference type="RuleBase" id="RU361235"/>
    </source>
</evidence>
<keyword evidence="5" id="KW-0325">Glycoprotein</keyword>